<keyword evidence="2" id="KW-0813">Transport</keyword>
<dbReference type="AlphaFoldDB" id="A0A7R9K9N4"/>
<dbReference type="InterPro" id="IPR028565">
    <property type="entry name" value="MHD"/>
</dbReference>
<dbReference type="InterPro" id="IPR036168">
    <property type="entry name" value="AP2_Mu_C_sf"/>
</dbReference>
<dbReference type="InterPro" id="IPR018240">
    <property type="entry name" value="Clathrin_mu_CS"/>
</dbReference>
<dbReference type="GO" id="GO:0006886">
    <property type="term" value="P:intracellular protein transport"/>
    <property type="evidence" value="ECO:0007669"/>
    <property type="project" value="InterPro"/>
</dbReference>
<keyword evidence="3" id="KW-0653">Protein transport</keyword>
<reference evidence="6" key="1">
    <citation type="submission" date="2020-11" db="EMBL/GenBank/DDBJ databases">
        <authorList>
            <person name="Tran Van P."/>
        </authorList>
    </citation>
    <scope>NUCLEOTIDE SEQUENCE</scope>
</reference>
<dbReference type="SUPFAM" id="SSF64356">
    <property type="entry name" value="SNARE-like"/>
    <property type="match status" value="1"/>
</dbReference>
<dbReference type="InterPro" id="IPR011012">
    <property type="entry name" value="Longin-like_dom_sf"/>
</dbReference>
<accession>A0A7R9K9N4</accession>
<dbReference type="InterPro" id="IPR050431">
    <property type="entry name" value="Adaptor_comp_med_subunit"/>
</dbReference>
<evidence type="ECO:0000259" key="5">
    <source>
        <dbReference type="PROSITE" id="PS51072"/>
    </source>
</evidence>
<keyword evidence="4" id="KW-0472">Membrane</keyword>
<dbReference type="Pfam" id="PF00928">
    <property type="entry name" value="Adap_comp_sub"/>
    <property type="match status" value="1"/>
</dbReference>
<dbReference type="GO" id="GO:0030131">
    <property type="term" value="C:clathrin adaptor complex"/>
    <property type="evidence" value="ECO:0007669"/>
    <property type="project" value="InterPro"/>
</dbReference>
<evidence type="ECO:0000256" key="4">
    <source>
        <dbReference type="ARBA" id="ARBA00023136"/>
    </source>
</evidence>
<evidence type="ECO:0000256" key="3">
    <source>
        <dbReference type="ARBA" id="ARBA00022927"/>
    </source>
</evidence>
<evidence type="ECO:0000313" key="6">
    <source>
        <dbReference type="EMBL" id="CAD7608250.1"/>
    </source>
</evidence>
<dbReference type="PROSITE" id="PS00991">
    <property type="entry name" value="CLAT_ADAPTOR_M_2"/>
    <property type="match status" value="1"/>
</dbReference>
<dbReference type="Gene3D" id="3.30.450.60">
    <property type="match status" value="1"/>
</dbReference>
<comment type="subcellular location">
    <subcellularLocation>
        <location evidence="1">Endomembrane system</location>
    </subcellularLocation>
</comment>
<dbReference type="PROSITE" id="PS51072">
    <property type="entry name" value="MHD"/>
    <property type="match status" value="1"/>
</dbReference>
<name>A0A7R9K9N4_TIMGE</name>
<gene>
    <name evidence="6" type="ORF">TGEB3V08_LOCUS10333</name>
</gene>
<feature type="domain" description="MHD" evidence="5">
    <location>
        <begin position="78"/>
        <end position="263"/>
    </location>
</feature>
<proteinExistence type="predicted"/>
<dbReference type="SUPFAM" id="SSF49447">
    <property type="entry name" value="Second domain of Mu2 adaptin subunit (ap50) of ap2 adaptor"/>
    <property type="match status" value="1"/>
</dbReference>
<dbReference type="PANTHER" id="PTHR10529">
    <property type="entry name" value="AP COMPLEX SUBUNIT MU"/>
    <property type="match status" value="1"/>
</dbReference>
<organism evidence="6">
    <name type="scientific">Timema genevievae</name>
    <name type="common">Walking stick</name>
    <dbReference type="NCBI Taxonomy" id="629358"/>
    <lineage>
        <taxon>Eukaryota</taxon>
        <taxon>Metazoa</taxon>
        <taxon>Ecdysozoa</taxon>
        <taxon>Arthropoda</taxon>
        <taxon>Hexapoda</taxon>
        <taxon>Insecta</taxon>
        <taxon>Pterygota</taxon>
        <taxon>Neoptera</taxon>
        <taxon>Polyneoptera</taxon>
        <taxon>Phasmatodea</taxon>
        <taxon>Timematodea</taxon>
        <taxon>Timematoidea</taxon>
        <taxon>Timematidae</taxon>
        <taxon>Timema</taxon>
    </lineage>
</organism>
<dbReference type="GO" id="GO:0016192">
    <property type="term" value="P:vesicle-mediated transport"/>
    <property type="evidence" value="ECO:0007669"/>
    <property type="project" value="InterPro"/>
</dbReference>
<protein>
    <recommendedName>
        <fullName evidence="5">MHD domain-containing protein</fullName>
    </recommendedName>
</protein>
<dbReference type="Gene3D" id="2.60.40.1170">
    <property type="entry name" value="Mu homology domain, subdomain B"/>
    <property type="match status" value="1"/>
</dbReference>
<dbReference type="EMBL" id="OE845776">
    <property type="protein sequence ID" value="CAD7608250.1"/>
    <property type="molecule type" value="Genomic_DNA"/>
</dbReference>
<dbReference type="GO" id="GO:0012505">
    <property type="term" value="C:endomembrane system"/>
    <property type="evidence" value="ECO:0007669"/>
    <property type="project" value="UniProtKB-SubCell"/>
</dbReference>
<evidence type="ECO:0000256" key="1">
    <source>
        <dbReference type="ARBA" id="ARBA00004308"/>
    </source>
</evidence>
<evidence type="ECO:0000256" key="2">
    <source>
        <dbReference type="ARBA" id="ARBA00022448"/>
    </source>
</evidence>
<sequence length="263" mass="30209">MCQYITTQQKCDERRADEKVLISRNYRGDIDMGVVEKFMPLLMEKEEEGMLTPILQTTECTFSYIKYNNLYIVSTTKKNANIALVFVFLHKIVQANANGNVLRSEIVGAIKMRVYLSGMPELRLGLNDKVLFESTGRGKSKSVELEDVKFHQCVRLSRFENDRTISFIPPDGEFELMSYRLNTHVKPLIWIESVIERHVHSRVEYMIKAKSQFKRRSTANNVEIVIPVPADADSPKFKTTIGSVKYAPEQNAITWTVKSFPVC</sequence>